<keyword evidence="2" id="KW-1185">Reference proteome</keyword>
<dbReference type="Proteomes" id="UP000053989">
    <property type="component" value="Unassembled WGS sequence"/>
</dbReference>
<accession>A0A0C3DR61</accession>
<proteinExistence type="predicted"/>
<gene>
    <name evidence="1" type="ORF">SCLCIDRAFT_1214414</name>
</gene>
<dbReference type="InParanoid" id="A0A0C3DR61"/>
<reference evidence="1 2" key="1">
    <citation type="submission" date="2014-04" db="EMBL/GenBank/DDBJ databases">
        <authorList>
            <consortium name="DOE Joint Genome Institute"/>
            <person name="Kuo A."/>
            <person name="Kohler A."/>
            <person name="Nagy L.G."/>
            <person name="Floudas D."/>
            <person name="Copeland A."/>
            <person name="Barry K.W."/>
            <person name="Cichocki N."/>
            <person name="Veneault-Fourrey C."/>
            <person name="LaButti K."/>
            <person name="Lindquist E.A."/>
            <person name="Lipzen A."/>
            <person name="Lundell T."/>
            <person name="Morin E."/>
            <person name="Murat C."/>
            <person name="Sun H."/>
            <person name="Tunlid A."/>
            <person name="Henrissat B."/>
            <person name="Grigoriev I.V."/>
            <person name="Hibbett D.S."/>
            <person name="Martin F."/>
            <person name="Nordberg H.P."/>
            <person name="Cantor M.N."/>
            <person name="Hua S.X."/>
        </authorList>
    </citation>
    <scope>NUCLEOTIDE SEQUENCE [LARGE SCALE GENOMIC DNA]</scope>
    <source>
        <strain evidence="1 2">Foug A</strain>
    </source>
</reference>
<reference evidence="2" key="2">
    <citation type="submission" date="2015-01" db="EMBL/GenBank/DDBJ databases">
        <title>Evolutionary Origins and Diversification of the Mycorrhizal Mutualists.</title>
        <authorList>
            <consortium name="DOE Joint Genome Institute"/>
            <consortium name="Mycorrhizal Genomics Consortium"/>
            <person name="Kohler A."/>
            <person name="Kuo A."/>
            <person name="Nagy L.G."/>
            <person name="Floudas D."/>
            <person name="Copeland A."/>
            <person name="Barry K.W."/>
            <person name="Cichocki N."/>
            <person name="Veneault-Fourrey C."/>
            <person name="LaButti K."/>
            <person name="Lindquist E.A."/>
            <person name="Lipzen A."/>
            <person name="Lundell T."/>
            <person name="Morin E."/>
            <person name="Murat C."/>
            <person name="Riley R."/>
            <person name="Ohm R."/>
            <person name="Sun H."/>
            <person name="Tunlid A."/>
            <person name="Henrissat B."/>
            <person name="Grigoriev I.V."/>
            <person name="Hibbett D.S."/>
            <person name="Martin F."/>
        </authorList>
    </citation>
    <scope>NUCLEOTIDE SEQUENCE [LARGE SCALE GENOMIC DNA]</scope>
    <source>
        <strain evidence="2">Foug A</strain>
    </source>
</reference>
<dbReference type="EMBL" id="KN822037">
    <property type="protein sequence ID" value="KIM63120.1"/>
    <property type="molecule type" value="Genomic_DNA"/>
</dbReference>
<organism evidence="1 2">
    <name type="scientific">Scleroderma citrinum Foug A</name>
    <dbReference type="NCBI Taxonomy" id="1036808"/>
    <lineage>
        <taxon>Eukaryota</taxon>
        <taxon>Fungi</taxon>
        <taxon>Dikarya</taxon>
        <taxon>Basidiomycota</taxon>
        <taxon>Agaricomycotina</taxon>
        <taxon>Agaricomycetes</taxon>
        <taxon>Agaricomycetidae</taxon>
        <taxon>Boletales</taxon>
        <taxon>Sclerodermatineae</taxon>
        <taxon>Sclerodermataceae</taxon>
        <taxon>Scleroderma</taxon>
    </lineage>
</organism>
<dbReference type="AlphaFoldDB" id="A0A0C3DR61"/>
<name>A0A0C3DR61_9AGAM</name>
<sequence length="63" mass="6770">MVTTTYSGALQPKKKAELLEIALALDISEKGIKEEIQLASRNVSTTPIHTLETILPSSCVACL</sequence>
<feature type="non-terminal residue" evidence="1">
    <location>
        <position position="63"/>
    </location>
</feature>
<evidence type="ECO:0000313" key="1">
    <source>
        <dbReference type="EMBL" id="KIM63120.1"/>
    </source>
</evidence>
<dbReference type="HOGENOM" id="CLU_2892221_0_0_1"/>
<evidence type="ECO:0000313" key="2">
    <source>
        <dbReference type="Proteomes" id="UP000053989"/>
    </source>
</evidence>
<protein>
    <submittedName>
        <fullName evidence="1">Uncharacterized protein</fullName>
    </submittedName>
</protein>